<protein>
    <submittedName>
        <fullName evidence="3">Uncharacterized protein</fullName>
    </submittedName>
</protein>
<dbReference type="PANTHER" id="PTHR39199:SF1">
    <property type="entry name" value="BLR5128 PROTEIN"/>
    <property type="match status" value="1"/>
</dbReference>
<dbReference type="EMBL" id="AP017315">
    <property type="protein sequence ID" value="BAU31564.1"/>
    <property type="molecule type" value="Genomic_DNA"/>
</dbReference>
<dbReference type="Proteomes" id="UP000218965">
    <property type="component" value="Chromosome"/>
</dbReference>
<dbReference type="OrthoDB" id="9797178at2"/>
<reference evidence="4" key="1">
    <citation type="submission" date="2015-12" db="EMBL/GenBank/DDBJ databases">
        <authorList>
            <person name="Shamseldin A."/>
            <person name="Moawad H."/>
            <person name="Abd El-Rahim W.M."/>
            <person name="Sadowsky M.J."/>
        </authorList>
    </citation>
    <scope>NUCLEOTIDE SEQUENCE [LARGE SCALE GENOMIC DNA]</scope>
    <source>
        <strain evidence="4">JAM AC0309</strain>
    </source>
</reference>
<dbReference type="InterPro" id="IPR018717">
    <property type="entry name" value="DUF2241"/>
</dbReference>
<dbReference type="InterPro" id="IPR045865">
    <property type="entry name" value="ACT-like_dom_sf"/>
</dbReference>
<feature type="domain" description="DUF2241" evidence="1">
    <location>
        <begin position="10"/>
        <end position="59"/>
    </location>
</feature>
<evidence type="ECO:0000259" key="1">
    <source>
        <dbReference type="Pfam" id="PF10000"/>
    </source>
</evidence>
<name>A0A0U5BLW7_9MICO</name>
<evidence type="ECO:0000313" key="3">
    <source>
        <dbReference type="EMBL" id="BAU31564.1"/>
    </source>
</evidence>
<proteinExistence type="predicted"/>
<dbReference type="Pfam" id="PF10000">
    <property type="entry name" value="ACT_3"/>
    <property type="match status" value="1"/>
</dbReference>
<sequence length="148" mass="15435">MSDVERPARGVSDLGELLATMQPELDPDAWVFATAAEPLAGAEVTVVEAEGVTSVLRKHDLPTAGDAPARLRVSPPFARITLQVHSDLEAVGLTAAVATALAAEGIPANVVAGFFHDHIFVPWPRASDALASVRALQRDAARPGDARG</sequence>
<reference evidence="3 4" key="2">
    <citation type="submission" date="2016-01" db="EMBL/GenBank/DDBJ databases">
        <title>Microcella alkaliphila JAM AC0309 whole genome shotgun sequence.</title>
        <authorList>
            <person name="Kurata A."/>
            <person name="Hirose Y."/>
            <person name="Kishimoto N."/>
            <person name="Kobayashi T."/>
        </authorList>
    </citation>
    <scope>NUCLEOTIDE SEQUENCE [LARGE SCALE GENOMIC DNA]</scope>
    <source>
        <strain evidence="3 4">JAM AC0309</strain>
    </source>
</reference>
<dbReference type="Gene3D" id="3.30.2130.10">
    <property type="entry name" value="VC0802-like"/>
    <property type="match status" value="1"/>
</dbReference>
<organism evidence="3 4">
    <name type="scientific">Microcella alkaliphila</name>
    <dbReference type="NCBI Taxonomy" id="279828"/>
    <lineage>
        <taxon>Bacteria</taxon>
        <taxon>Bacillati</taxon>
        <taxon>Actinomycetota</taxon>
        <taxon>Actinomycetes</taxon>
        <taxon>Micrococcales</taxon>
        <taxon>Microbacteriaceae</taxon>
        <taxon>Microcella</taxon>
    </lineage>
</organism>
<dbReference type="AlphaFoldDB" id="A0A0U5BLW7"/>
<dbReference type="KEGG" id="malk:MalAC0309_0695"/>
<dbReference type="RefSeq" id="WP_096420796.1">
    <property type="nucleotide sequence ID" value="NZ_AP017315.1"/>
</dbReference>
<evidence type="ECO:0000259" key="2">
    <source>
        <dbReference type="Pfam" id="PF13840"/>
    </source>
</evidence>
<evidence type="ECO:0000313" key="4">
    <source>
        <dbReference type="Proteomes" id="UP000218965"/>
    </source>
</evidence>
<gene>
    <name evidence="3" type="ORF">MalAC0309_0695</name>
</gene>
<dbReference type="Pfam" id="PF13840">
    <property type="entry name" value="ACT_7"/>
    <property type="match status" value="1"/>
</dbReference>
<feature type="domain" description="CASTOR ACT" evidence="2">
    <location>
        <begin position="80"/>
        <end position="130"/>
    </location>
</feature>
<dbReference type="InterPro" id="IPR027795">
    <property type="entry name" value="CASTOR_ACT_dom"/>
</dbReference>
<dbReference type="PANTHER" id="PTHR39199">
    <property type="entry name" value="BLR5128 PROTEIN"/>
    <property type="match status" value="1"/>
</dbReference>
<dbReference type="SUPFAM" id="SSF55021">
    <property type="entry name" value="ACT-like"/>
    <property type="match status" value="2"/>
</dbReference>
<accession>A0A0U5BLW7</accession>